<evidence type="ECO:0000256" key="3">
    <source>
        <dbReference type="ARBA" id="ARBA00022771"/>
    </source>
</evidence>
<dbReference type="AlphaFoldDB" id="A0A9W8BHA2"/>
<keyword evidence="2" id="KW-0479">Metal-binding</keyword>
<dbReference type="GO" id="GO:0005634">
    <property type="term" value="C:nucleus"/>
    <property type="evidence" value="ECO:0007669"/>
    <property type="project" value="UniProtKB-SubCell"/>
</dbReference>
<evidence type="ECO:0000313" key="13">
    <source>
        <dbReference type="Proteomes" id="UP001150907"/>
    </source>
</evidence>
<evidence type="ECO:0000256" key="8">
    <source>
        <dbReference type="ARBA" id="ARBA00023163"/>
    </source>
</evidence>
<keyword evidence="13" id="KW-1185">Reference proteome</keyword>
<dbReference type="InterPro" id="IPR013246">
    <property type="entry name" value="SAGA_su_Sgf11"/>
</dbReference>
<dbReference type="GO" id="GO:0070461">
    <property type="term" value="C:SAGA-type complex"/>
    <property type="evidence" value="ECO:0007669"/>
    <property type="project" value="UniProtKB-ARBA"/>
</dbReference>
<keyword evidence="9" id="KW-0539">Nucleus</keyword>
<evidence type="ECO:0000256" key="2">
    <source>
        <dbReference type="ARBA" id="ARBA00022723"/>
    </source>
</evidence>
<dbReference type="Pfam" id="PF08209">
    <property type="entry name" value="Sgf11"/>
    <property type="match status" value="1"/>
</dbReference>
<feature type="compositionally biased region" description="Low complexity" evidence="11">
    <location>
        <begin position="168"/>
        <end position="184"/>
    </location>
</feature>
<evidence type="ECO:0000256" key="1">
    <source>
        <dbReference type="ARBA" id="ARBA00004123"/>
    </source>
</evidence>
<comment type="similarity">
    <text evidence="10">Belongs to the SGF11 family.</text>
</comment>
<protein>
    <recommendedName>
        <fullName evidence="10">SAGA-associated factor 11</fullName>
    </recommendedName>
</protein>
<dbReference type="EMBL" id="JANBQF010000343">
    <property type="protein sequence ID" value="KAJ2002002.1"/>
    <property type="molecule type" value="Genomic_DNA"/>
</dbReference>
<organism evidence="12 13">
    <name type="scientific">Coemansia thaxteri</name>
    <dbReference type="NCBI Taxonomy" id="2663907"/>
    <lineage>
        <taxon>Eukaryota</taxon>
        <taxon>Fungi</taxon>
        <taxon>Fungi incertae sedis</taxon>
        <taxon>Zoopagomycota</taxon>
        <taxon>Kickxellomycotina</taxon>
        <taxon>Kickxellomycetes</taxon>
        <taxon>Kickxellales</taxon>
        <taxon>Kickxellaceae</taxon>
        <taxon>Coemansia</taxon>
    </lineage>
</organism>
<evidence type="ECO:0000256" key="11">
    <source>
        <dbReference type="SAM" id="MobiDB-lite"/>
    </source>
</evidence>
<feature type="compositionally biased region" description="Low complexity" evidence="11">
    <location>
        <begin position="200"/>
        <end position="211"/>
    </location>
</feature>
<feature type="region of interest" description="Disordered" evidence="11">
    <location>
        <begin position="43"/>
        <end position="64"/>
    </location>
</feature>
<dbReference type="OrthoDB" id="21557at2759"/>
<keyword evidence="5" id="KW-0156">Chromatin regulator</keyword>
<dbReference type="GO" id="GO:0006325">
    <property type="term" value="P:chromatin organization"/>
    <property type="evidence" value="ECO:0007669"/>
    <property type="project" value="UniProtKB-KW"/>
</dbReference>
<dbReference type="GO" id="GO:0008270">
    <property type="term" value="F:zinc ion binding"/>
    <property type="evidence" value="ECO:0007669"/>
    <property type="project" value="UniProtKB-KW"/>
</dbReference>
<keyword evidence="4" id="KW-0862">Zinc</keyword>
<sequence length="222" mass="23350">MKAKDDGDSATTAASDKKAAATEAFEELLKQYDTKIDALRKARDALKTAPPASPPADGGSDDAAGGVRWSRALLTIELFCEMIDDIMMDVVFETHFEAKQCASVCAVCNTRCQSDAALAEAAAADGPSSQPAAPDLFECPCCQRPYPAARFASHMDKCMGLSSRRAATRSAVSTPSYPPASYESSSEHSTDRKRKPPLSAPKDAAAASAGAGASGRKKPKRK</sequence>
<proteinExistence type="inferred from homology"/>
<reference evidence="12" key="1">
    <citation type="submission" date="2022-07" db="EMBL/GenBank/DDBJ databases">
        <title>Phylogenomic reconstructions and comparative analyses of Kickxellomycotina fungi.</title>
        <authorList>
            <person name="Reynolds N.K."/>
            <person name="Stajich J.E."/>
            <person name="Barry K."/>
            <person name="Grigoriev I.V."/>
            <person name="Crous P."/>
            <person name="Smith M.E."/>
        </authorList>
    </citation>
    <scope>NUCLEOTIDE SEQUENCE</scope>
    <source>
        <strain evidence="12">IMI 214461</strain>
    </source>
</reference>
<keyword evidence="8" id="KW-0804">Transcription</keyword>
<name>A0A9W8BHA2_9FUNG</name>
<evidence type="ECO:0000256" key="7">
    <source>
        <dbReference type="ARBA" id="ARBA00023159"/>
    </source>
</evidence>
<evidence type="ECO:0000256" key="9">
    <source>
        <dbReference type="ARBA" id="ARBA00023242"/>
    </source>
</evidence>
<feature type="region of interest" description="Disordered" evidence="11">
    <location>
        <begin position="1"/>
        <end position="20"/>
    </location>
</feature>
<evidence type="ECO:0000256" key="10">
    <source>
        <dbReference type="RuleBase" id="RU261113"/>
    </source>
</evidence>
<evidence type="ECO:0000313" key="12">
    <source>
        <dbReference type="EMBL" id="KAJ2002002.1"/>
    </source>
</evidence>
<feature type="compositionally biased region" description="Low complexity" evidence="11">
    <location>
        <begin position="55"/>
        <end position="64"/>
    </location>
</feature>
<dbReference type="Proteomes" id="UP001150907">
    <property type="component" value="Unassembled WGS sequence"/>
</dbReference>
<keyword evidence="6" id="KW-0805">Transcription regulation</keyword>
<accession>A0A9W8BHA2</accession>
<dbReference type="PANTHER" id="PTHR47674">
    <property type="entry name" value="SAGA-ASSOCIATED FACTOR 11"/>
    <property type="match status" value="1"/>
</dbReference>
<evidence type="ECO:0000256" key="6">
    <source>
        <dbReference type="ARBA" id="ARBA00023015"/>
    </source>
</evidence>
<gene>
    <name evidence="12" type="ORF">H4R26_003828</name>
</gene>
<keyword evidence="7 10" id="KW-0010">Activator</keyword>
<keyword evidence="3" id="KW-0863">Zinc-finger</keyword>
<dbReference type="PANTHER" id="PTHR47674:SF3">
    <property type="entry name" value="SAGA-ASSOCIATED FACTOR 11"/>
    <property type="match status" value="1"/>
</dbReference>
<evidence type="ECO:0000256" key="5">
    <source>
        <dbReference type="ARBA" id="ARBA00022853"/>
    </source>
</evidence>
<feature type="region of interest" description="Disordered" evidence="11">
    <location>
        <begin position="168"/>
        <end position="222"/>
    </location>
</feature>
<evidence type="ECO:0000256" key="4">
    <source>
        <dbReference type="ARBA" id="ARBA00022833"/>
    </source>
</evidence>
<comment type="caution">
    <text evidence="12">The sequence shown here is derived from an EMBL/GenBank/DDBJ whole genome shotgun (WGS) entry which is preliminary data.</text>
</comment>
<comment type="subcellular location">
    <subcellularLocation>
        <location evidence="1 10">Nucleus</location>
    </subcellularLocation>
</comment>